<organism evidence="1">
    <name type="scientific">marine sediment metagenome</name>
    <dbReference type="NCBI Taxonomy" id="412755"/>
    <lineage>
        <taxon>unclassified sequences</taxon>
        <taxon>metagenomes</taxon>
        <taxon>ecological metagenomes</taxon>
    </lineage>
</organism>
<dbReference type="AlphaFoldDB" id="A0A0F9ECR5"/>
<sequence length="146" mass="16917">MMHQEPFRISPQGRPNHYKTYSVLAPFETHWRPATCAEADCEVSMLGWTTTVDEKTELGQRQAAYIRTQSGRHPLERREAALTVFTFLPGEECFTAHQIRSDREGIYAVRPGDYRAYGVPFLHDNAEFWIEDYAAHLDKIDKQANR</sequence>
<evidence type="ECO:0000313" key="1">
    <source>
        <dbReference type="EMBL" id="KKL71858.1"/>
    </source>
</evidence>
<accession>A0A0F9ECR5</accession>
<proteinExistence type="predicted"/>
<reference evidence="1" key="1">
    <citation type="journal article" date="2015" name="Nature">
        <title>Complex archaea that bridge the gap between prokaryotes and eukaryotes.</title>
        <authorList>
            <person name="Spang A."/>
            <person name="Saw J.H."/>
            <person name="Jorgensen S.L."/>
            <person name="Zaremba-Niedzwiedzka K."/>
            <person name="Martijn J."/>
            <person name="Lind A.E."/>
            <person name="van Eijk R."/>
            <person name="Schleper C."/>
            <person name="Guy L."/>
            <person name="Ettema T.J."/>
        </authorList>
    </citation>
    <scope>NUCLEOTIDE SEQUENCE</scope>
</reference>
<comment type="caution">
    <text evidence="1">The sequence shown here is derived from an EMBL/GenBank/DDBJ whole genome shotgun (WGS) entry which is preliminary data.</text>
</comment>
<gene>
    <name evidence="1" type="ORF">LCGC14_2090710</name>
</gene>
<dbReference type="EMBL" id="LAZR01025456">
    <property type="protein sequence ID" value="KKL71858.1"/>
    <property type="molecule type" value="Genomic_DNA"/>
</dbReference>
<protein>
    <submittedName>
        <fullName evidence="1">Uncharacterized protein</fullName>
    </submittedName>
</protein>
<name>A0A0F9ECR5_9ZZZZ</name>